<dbReference type="EMBL" id="BARS01038671">
    <property type="protein sequence ID" value="GAG25275.1"/>
    <property type="molecule type" value="Genomic_DNA"/>
</dbReference>
<proteinExistence type="predicted"/>
<organism evidence="1">
    <name type="scientific">marine sediment metagenome</name>
    <dbReference type="NCBI Taxonomy" id="412755"/>
    <lineage>
        <taxon>unclassified sequences</taxon>
        <taxon>metagenomes</taxon>
        <taxon>ecological metagenomes</taxon>
    </lineage>
</organism>
<dbReference type="AlphaFoldDB" id="X0W3Y9"/>
<protein>
    <submittedName>
        <fullName evidence="1">Uncharacterized protein</fullName>
    </submittedName>
</protein>
<name>X0W3Y9_9ZZZZ</name>
<comment type="caution">
    <text evidence="1">The sequence shown here is derived from an EMBL/GenBank/DDBJ whole genome shotgun (WGS) entry which is preliminary data.</text>
</comment>
<evidence type="ECO:0000313" key="1">
    <source>
        <dbReference type="EMBL" id="GAG25275.1"/>
    </source>
</evidence>
<feature type="non-terminal residue" evidence="1">
    <location>
        <position position="256"/>
    </location>
</feature>
<gene>
    <name evidence="1" type="ORF">S01H1_59149</name>
</gene>
<accession>X0W3Y9</accession>
<reference evidence="1" key="1">
    <citation type="journal article" date="2014" name="Front. Microbiol.">
        <title>High frequency of phylogenetically diverse reductive dehalogenase-homologous genes in deep subseafloor sedimentary metagenomes.</title>
        <authorList>
            <person name="Kawai M."/>
            <person name="Futagami T."/>
            <person name="Toyoda A."/>
            <person name="Takaki Y."/>
            <person name="Nishi S."/>
            <person name="Hori S."/>
            <person name="Arai W."/>
            <person name="Tsubouchi T."/>
            <person name="Morono Y."/>
            <person name="Uchiyama I."/>
            <person name="Ito T."/>
            <person name="Fujiyama A."/>
            <person name="Inagaki F."/>
            <person name="Takami H."/>
        </authorList>
    </citation>
    <scope>NUCLEOTIDE SEQUENCE</scope>
    <source>
        <strain evidence="1">Expedition CK06-06</strain>
    </source>
</reference>
<sequence length="256" mass="27515">MAEIAGKGMIAGGAEILSGLVGLAAFAVSGDSDHAKRRVETVQNFLSIDSSGEGAEYMMNQIAPAMSKADVAINDYAEVKADGDPLTAAMIKAGIWTSVDIAGAFVPGAKHVINDIKITKMRKQVIAEANRLGIDMHLDHFSNDVAAAAKMVGSESAGEAAMEYVTALRDMEYRARLKKTSLYNAALDEKLFVSTSPIRKMGAELASELDQTFDLDAPRMATVRRALDSMHSRKLGFGAGQNLAVHFSKFEMLRKR</sequence>